<evidence type="ECO:0000313" key="2">
    <source>
        <dbReference type="EMBL" id="KAF2549308.1"/>
    </source>
</evidence>
<dbReference type="AlphaFoldDB" id="A0A8S9GYS6"/>
<sequence length="56" mass="5714">MPSDRYPTPAKPKTNKTTSLGHCISNKTIEARTEAVGGGPELGQAETGGDGEKAGT</sequence>
<comment type="caution">
    <text evidence="2">The sequence shown here is derived from an EMBL/GenBank/DDBJ whole genome shotgun (WGS) entry which is preliminary data.</text>
</comment>
<feature type="region of interest" description="Disordered" evidence="1">
    <location>
        <begin position="1"/>
        <end position="20"/>
    </location>
</feature>
<evidence type="ECO:0000256" key="1">
    <source>
        <dbReference type="SAM" id="MobiDB-lite"/>
    </source>
</evidence>
<feature type="compositionally biased region" description="Low complexity" evidence="1">
    <location>
        <begin position="7"/>
        <end position="18"/>
    </location>
</feature>
<name>A0A8S9GYS6_BRACR</name>
<protein>
    <submittedName>
        <fullName evidence="2">Uncharacterized protein</fullName>
    </submittedName>
</protein>
<accession>A0A8S9GYS6</accession>
<organism evidence="2">
    <name type="scientific">Brassica cretica</name>
    <name type="common">Mustard</name>
    <dbReference type="NCBI Taxonomy" id="69181"/>
    <lineage>
        <taxon>Eukaryota</taxon>
        <taxon>Viridiplantae</taxon>
        <taxon>Streptophyta</taxon>
        <taxon>Embryophyta</taxon>
        <taxon>Tracheophyta</taxon>
        <taxon>Spermatophyta</taxon>
        <taxon>Magnoliopsida</taxon>
        <taxon>eudicotyledons</taxon>
        <taxon>Gunneridae</taxon>
        <taxon>Pentapetalae</taxon>
        <taxon>rosids</taxon>
        <taxon>malvids</taxon>
        <taxon>Brassicales</taxon>
        <taxon>Brassicaceae</taxon>
        <taxon>Brassiceae</taxon>
        <taxon>Brassica</taxon>
    </lineage>
</organism>
<proteinExistence type="predicted"/>
<reference evidence="2" key="1">
    <citation type="submission" date="2019-12" db="EMBL/GenBank/DDBJ databases">
        <title>Genome sequencing and annotation of Brassica cretica.</title>
        <authorList>
            <person name="Studholme D.J."/>
            <person name="Sarris P.F."/>
        </authorList>
    </citation>
    <scope>NUCLEOTIDE SEQUENCE</scope>
    <source>
        <strain evidence="2">PFS-102/07</strain>
        <tissue evidence="2">Leaf</tissue>
    </source>
</reference>
<feature type="region of interest" description="Disordered" evidence="1">
    <location>
        <begin position="31"/>
        <end position="56"/>
    </location>
</feature>
<gene>
    <name evidence="2" type="ORF">F2Q70_00023059</name>
</gene>
<dbReference type="EMBL" id="QGKY02001925">
    <property type="protein sequence ID" value="KAF2549308.1"/>
    <property type="molecule type" value="Genomic_DNA"/>
</dbReference>